<dbReference type="EMBL" id="JBEOKT010000001">
    <property type="protein sequence ID" value="MER2996181.1"/>
    <property type="molecule type" value="Genomic_DNA"/>
</dbReference>
<dbReference type="PROSITE" id="PS51186">
    <property type="entry name" value="GNAT"/>
    <property type="match status" value="2"/>
</dbReference>
<dbReference type="Proteomes" id="UP001476807">
    <property type="component" value="Unassembled WGS sequence"/>
</dbReference>
<dbReference type="RefSeq" id="WP_350410332.1">
    <property type="nucleotide sequence ID" value="NZ_JBEOKT010000001.1"/>
</dbReference>
<dbReference type="CDD" id="cd04301">
    <property type="entry name" value="NAT_SF"/>
    <property type="match status" value="1"/>
</dbReference>
<evidence type="ECO:0000313" key="5">
    <source>
        <dbReference type="Proteomes" id="UP001476807"/>
    </source>
</evidence>
<proteinExistence type="predicted"/>
<evidence type="ECO:0000313" key="4">
    <source>
        <dbReference type="EMBL" id="MER2996181.1"/>
    </source>
</evidence>
<keyword evidence="1" id="KW-0808">Transferase</keyword>
<gene>
    <name evidence="4" type="ORF">ABS362_01410</name>
</gene>
<sequence>MESTYTFSYLTAQEMPELHQVFLKAFADYYVPIQLTEEQFKTKLKRESIDPAFCVAAFEATKMVGFILTGLGEFNGKPTAYNAGTGVLPEHRGHQLTRKMYAYLLPKLRQSGVEQCLLEVIQENEPAIKSYKAIGLTFTRALDCFRATKDELLLHGDEPDDIAILPVSKPDWNTYQHFWDVQPTWQNTPAAIKNTPDEKVILEARDTSHELVGYVVFLPKNGAVLQLAVMPDRRGRGIGKALLKEVMQQTIAPALMFINIDTAAVDFKAFLKRRHFNRFLGQYEMLMPLV</sequence>
<feature type="domain" description="N-acetyltransferase" evidence="3">
    <location>
        <begin position="162"/>
        <end position="290"/>
    </location>
</feature>
<keyword evidence="2" id="KW-0012">Acyltransferase</keyword>
<dbReference type="InterPro" id="IPR050680">
    <property type="entry name" value="YpeA/RimI_acetyltransf"/>
</dbReference>
<dbReference type="Gene3D" id="3.40.630.30">
    <property type="match status" value="2"/>
</dbReference>
<evidence type="ECO:0000259" key="3">
    <source>
        <dbReference type="PROSITE" id="PS51186"/>
    </source>
</evidence>
<dbReference type="InterPro" id="IPR000182">
    <property type="entry name" value="GNAT_dom"/>
</dbReference>
<organism evidence="4 5">
    <name type="scientific">Pontibacter populi</name>
    <dbReference type="NCBI Taxonomy" id="890055"/>
    <lineage>
        <taxon>Bacteria</taxon>
        <taxon>Pseudomonadati</taxon>
        <taxon>Bacteroidota</taxon>
        <taxon>Cytophagia</taxon>
        <taxon>Cytophagales</taxon>
        <taxon>Hymenobacteraceae</taxon>
        <taxon>Pontibacter</taxon>
    </lineage>
</organism>
<dbReference type="Pfam" id="PF00583">
    <property type="entry name" value="Acetyltransf_1"/>
    <property type="match status" value="2"/>
</dbReference>
<dbReference type="PANTHER" id="PTHR43420:SF44">
    <property type="entry name" value="ACETYLTRANSFERASE YPEA"/>
    <property type="match status" value="1"/>
</dbReference>
<reference evidence="4 5" key="1">
    <citation type="submission" date="2024-06" db="EMBL/GenBank/DDBJ databases">
        <title>Pontibacter populi HYL7-15.</title>
        <authorList>
            <person name="Kim M.K."/>
        </authorList>
    </citation>
    <scope>NUCLEOTIDE SEQUENCE [LARGE SCALE GENOMIC DNA]</scope>
    <source>
        <strain evidence="4 5">HYL7-15</strain>
    </source>
</reference>
<evidence type="ECO:0000256" key="2">
    <source>
        <dbReference type="ARBA" id="ARBA00023315"/>
    </source>
</evidence>
<accession>A0ABV1RPR4</accession>
<dbReference type="InterPro" id="IPR016181">
    <property type="entry name" value="Acyl_CoA_acyltransferase"/>
</dbReference>
<comment type="caution">
    <text evidence="4">The sequence shown here is derived from an EMBL/GenBank/DDBJ whole genome shotgun (WGS) entry which is preliminary data.</text>
</comment>
<protein>
    <submittedName>
        <fullName evidence="4">GNAT family N-acetyltransferase</fullName>
    </submittedName>
</protein>
<keyword evidence="5" id="KW-1185">Reference proteome</keyword>
<feature type="domain" description="N-acetyltransferase" evidence="3">
    <location>
        <begin position="5"/>
        <end position="155"/>
    </location>
</feature>
<name>A0ABV1RPR4_9BACT</name>
<dbReference type="SUPFAM" id="SSF55729">
    <property type="entry name" value="Acyl-CoA N-acyltransferases (Nat)"/>
    <property type="match status" value="2"/>
</dbReference>
<evidence type="ECO:0000256" key="1">
    <source>
        <dbReference type="ARBA" id="ARBA00022679"/>
    </source>
</evidence>
<dbReference type="PANTHER" id="PTHR43420">
    <property type="entry name" value="ACETYLTRANSFERASE"/>
    <property type="match status" value="1"/>
</dbReference>